<dbReference type="PROSITE" id="PS51435">
    <property type="entry name" value="AP_NUCLEASE_F1_4"/>
    <property type="match status" value="1"/>
</dbReference>
<dbReference type="HOGENOM" id="CLU_240391_0_0_1"/>
<evidence type="ECO:0000256" key="18">
    <source>
        <dbReference type="PIRSR" id="PIRSR604808-1"/>
    </source>
</evidence>
<evidence type="ECO:0000256" key="1">
    <source>
        <dbReference type="ARBA" id="ARBA00001936"/>
    </source>
</evidence>
<dbReference type="GO" id="GO:0006730">
    <property type="term" value="P:one-carbon metabolic process"/>
    <property type="evidence" value="ECO:0007669"/>
    <property type="project" value="UniProtKB-KW"/>
</dbReference>
<feature type="binding site" evidence="19">
    <location>
        <position position="1610"/>
    </location>
    <ligand>
        <name>Mg(2+)</name>
        <dbReference type="ChEBI" id="CHEBI:18420"/>
        <label>1</label>
    </ligand>
</feature>
<evidence type="ECO:0000256" key="4">
    <source>
        <dbReference type="ARBA" id="ARBA00007092"/>
    </source>
</evidence>
<proteinExistence type="inferred from homology"/>
<dbReference type="GO" id="GO:0004519">
    <property type="term" value="F:endonuclease activity"/>
    <property type="evidence" value="ECO:0007669"/>
    <property type="project" value="InterPro"/>
</dbReference>
<feature type="binding site" evidence="19">
    <location>
        <position position="1707"/>
    </location>
    <ligand>
        <name>Mg(2+)</name>
        <dbReference type="ChEBI" id="CHEBI:18420"/>
        <label>1</label>
    </ligand>
</feature>
<keyword evidence="9" id="KW-0436">Ligase</keyword>
<evidence type="ECO:0000256" key="5">
    <source>
        <dbReference type="ARBA" id="ARBA00008276"/>
    </source>
</evidence>
<comment type="cofactor">
    <cofactor evidence="19">
        <name>Mg(2+)</name>
        <dbReference type="ChEBI" id="CHEBI:18420"/>
    </cofactor>
    <cofactor evidence="19">
        <name>Mn(2+)</name>
        <dbReference type="ChEBI" id="CHEBI:29035"/>
    </cofactor>
    <text evidence="19">Probably binds two magnesium or manganese ions per subunit.</text>
</comment>
<keyword evidence="14 19" id="KW-0460">Magnesium</keyword>
<dbReference type="GO" id="GO:0004326">
    <property type="term" value="F:tetrahydrofolylpolyglutamate synthase activity"/>
    <property type="evidence" value="ECO:0000318"/>
    <property type="project" value="GO_Central"/>
</dbReference>
<feature type="binding site" evidence="19">
    <location>
        <position position="1708"/>
    </location>
    <ligand>
        <name>Mg(2+)</name>
        <dbReference type="ChEBI" id="CHEBI:18420"/>
        <label>1</label>
    </ligand>
</feature>
<dbReference type="Proteomes" id="UP000009183">
    <property type="component" value="Chromosome 8"/>
</dbReference>
<protein>
    <recommendedName>
        <fullName evidence="7">Folylpolyglutamate synthase</fullName>
        <ecNumber evidence="6">6.3.2.17</ecNumber>
    </recommendedName>
    <alternativeName>
        <fullName evidence="16">Folylpoly-gamma-glutamate synthetase</fullName>
    </alternativeName>
    <alternativeName>
        <fullName evidence="15">Tetrahydrofolylpolyglutamate synthase</fullName>
    </alternativeName>
</protein>
<dbReference type="InterPro" id="IPR045853">
    <property type="entry name" value="Pep_chain_release_fac_I_sf"/>
</dbReference>
<dbReference type="eggNOG" id="KOG1294">
    <property type="taxonomic scope" value="Eukaryota"/>
</dbReference>
<dbReference type="Gene3D" id="3.90.190.20">
    <property type="entry name" value="Mur ligase, C-terminal domain"/>
    <property type="match status" value="1"/>
</dbReference>
<evidence type="ECO:0000256" key="14">
    <source>
        <dbReference type="ARBA" id="ARBA00022842"/>
    </source>
</evidence>
<reference evidence="24" key="1">
    <citation type="journal article" date="2007" name="Nature">
        <title>The grapevine genome sequence suggests ancestral hexaploidization in major angiosperm phyla.</title>
        <authorList>
            <consortium name="The French-Italian Public Consortium for Grapevine Genome Characterization."/>
            <person name="Jaillon O."/>
            <person name="Aury J.-M."/>
            <person name="Noel B."/>
            <person name="Policriti A."/>
            <person name="Clepet C."/>
            <person name="Casagrande A."/>
            <person name="Choisne N."/>
            <person name="Aubourg S."/>
            <person name="Vitulo N."/>
            <person name="Jubin C."/>
            <person name="Vezzi A."/>
            <person name="Legeai F."/>
            <person name="Hugueney P."/>
            <person name="Dasilva C."/>
            <person name="Horner D."/>
            <person name="Mica E."/>
            <person name="Jublot D."/>
            <person name="Poulain J."/>
            <person name="Bruyere C."/>
            <person name="Billault A."/>
            <person name="Segurens B."/>
            <person name="Gouyvenoux M."/>
            <person name="Ugarte E."/>
            <person name="Cattonaro F."/>
            <person name="Anthouard V."/>
            <person name="Vico V."/>
            <person name="Del Fabbro C."/>
            <person name="Alaux M."/>
            <person name="Di Gaspero G."/>
            <person name="Dumas V."/>
            <person name="Felice N."/>
            <person name="Paillard S."/>
            <person name="Juman I."/>
            <person name="Moroldo M."/>
            <person name="Scalabrin S."/>
            <person name="Canaguier A."/>
            <person name="Le Clainche I."/>
            <person name="Malacrida G."/>
            <person name="Durand E."/>
            <person name="Pesole G."/>
            <person name="Laucou V."/>
            <person name="Chatelet P."/>
            <person name="Merdinoglu D."/>
            <person name="Delledonne M."/>
            <person name="Pezzotti M."/>
            <person name="Lecharny A."/>
            <person name="Scarpelli C."/>
            <person name="Artiguenave F."/>
            <person name="Pe M.E."/>
            <person name="Valle G."/>
            <person name="Morgante M."/>
            <person name="Caboche M."/>
            <person name="Adam-Blondon A.-F."/>
            <person name="Weissenbach J."/>
            <person name="Quetier F."/>
            <person name="Wincker P."/>
        </authorList>
    </citation>
    <scope>NUCLEOTIDE SEQUENCE [LARGE SCALE GENOMIC DNA]</scope>
    <source>
        <strain evidence="24">cv. Pinot noir / PN40024</strain>
    </source>
</reference>
<dbReference type="FunFam" id="3.40.1190.10:FF:000017">
    <property type="entry name" value="Folylpolyglutamate synthase"/>
    <property type="match status" value="1"/>
</dbReference>
<comment type="cofactor">
    <cofactor evidence="2">
        <name>a monovalent cation</name>
        <dbReference type="ChEBI" id="CHEBI:60242"/>
    </cofactor>
</comment>
<dbReference type="InterPro" id="IPR036615">
    <property type="entry name" value="Mur_ligase_C_dom_sf"/>
</dbReference>
<dbReference type="PROSITE" id="PS00727">
    <property type="entry name" value="AP_NUCLEASE_F1_2"/>
    <property type="match status" value="1"/>
</dbReference>
<feature type="site" description="Transition state stabilizer" evidence="20">
    <location>
        <position position="1612"/>
    </location>
</feature>
<comment type="similarity">
    <text evidence="5">Belongs to the folylpolyglutamate synthase family.</text>
</comment>
<dbReference type="GO" id="GO:0046872">
    <property type="term" value="F:metal ion binding"/>
    <property type="evidence" value="ECO:0007669"/>
    <property type="project" value="UniProtKB-KW"/>
</dbReference>
<dbReference type="PANTHER" id="PTHR11136">
    <property type="entry name" value="FOLYLPOLYGLUTAMATE SYNTHASE-RELATED"/>
    <property type="match status" value="1"/>
</dbReference>
<dbReference type="Pfam" id="PF13966">
    <property type="entry name" value="zf-RVT"/>
    <property type="match status" value="1"/>
</dbReference>
<dbReference type="InParanoid" id="F6HLM9"/>
<dbReference type="SMR" id="F6HLM9"/>
<keyword evidence="12" id="KW-0378">Hydrolase</keyword>
<evidence type="ECO:0000256" key="16">
    <source>
        <dbReference type="ARBA" id="ARBA00030876"/>
    </source>
</evidence>
<comment type="catalytic activity">
    <reaction evidence="17">
        <text>(6S)-5,6,7,8-tetrahydrofolyl-(gamma-L-Glu)(n) + L-glutamate + ATP = (6S)-5,6,7,8-tetrahydrofolyl-(gamma-L-Glu)(n+1) + ADP + phosphate + H(+)</text>
        <dbReference type="Rhea" id="RHEA:10580"/>
        <dbReference type="Rhea" id="RHEA-COMP:14738"/>
        <dbReference type="Rhea" id="RHEA-COMP:14740"/>
        <dbReference type="ChEBI" id="CHEBI:15378"/>
        <dbReference type="ChEBI" id="CHEBI:29985"/>
        <dbReference type="ChEBI" id="CHEBI:30616"/>
        <dbReference type="ChEBI" id="CHEBI:43474"/>
        <dbReference type="ChEBI" id="CHEBI:141005"/>
        <dbReference type="ChEBI" id="CHEBI:456216"/>
        <dbReference type="EC" id="6.3.2.17"/>
    </reaction>
</comment>
<dbReference type="GO" id="GO:0016787">
    <property type="term" value="F:hydrolase activity"/>
    <property type="evidence" value="ECO:0007669"/>
    <property type="project" value="UniProtKB-KW"/>
</dbReference>
<feature type="binding site" evidence="19">
    <location>
        <position position="1612"/>
    </location>
    <ligand>
        <name>Mg(2+)</name>
        <dbReference type="ChEBI" id="CHEBI:18420"/>
        <label>1</label>
    </ligand>
</feature>
<evidence type="ECO:0000256" key="7">
    <source>
        <dbReference type="ARBA" id="ARBA00018660"/>
    </source>
</evidence>
<comment type="pathway">
    <text evidence="3">Cofactor biosynthesis; tetrahydrofolylpolyglutamate biosynthesis.</text>
</comment>
<evidence type="ECO:0000256" key="12">
    <source>
        <dbReference type="ARBA" id="ARBA00022801"/>
    </source>
</evidence>
<feature type="active site" evidence="18">
    <location>
        <position position="1570"/>
    </location>
</feature>
<keyword evidence="11" id="KW-0547">Nucleotide-binding</keyword>
<evidence type="ECO:0000313" key="23">
    <source>
        <dbReference type="EMBL" id="CCB55285.1"/>
    </source>
</evidence>
<dbReference type="InterPro" id="IPR026960">
    <property type="entry name" value="RVT-Znf"/>
</dbReference>
<evidence type="ECO:0000259" key="22">
    <source>
        <dbReference type="PROSITE" id="PS50800"/>
    </source>
</evidence>
<keyword evidence="24" id="KW-1185">Reference proteome</keyword>
<dbReference type="InterPro" id="IPR005135">
    <property type="entry name" value="Endo/exonuclease/phosphatase"/>
</dbReference>
<evidence type="ECO:0000256" key="3">
    <source>
        <dbReference type="ARBA" id="ARBA00005150"/>
    </source>
</evidence>
<organism evidence="23 24">
    <name type="scientific">Vitis vinifera</name>
    <name type="common">Grape</name>
    <dbReference type="NCBI Taxonomy" id="29760"/>
    <lineage>
        <taxon>Eukaryota</taxon>
        <taxon>Viridiplantae</taxon>
        <taxon>Streptophyta</taxon>
        <taxon>Embryophyta</taxon>
        <taxon>Tracheophyta</taxon>
        <taxon>Spermatophyta</taxon>
        <taxon>Magnoliopsida</taxon>
        <taxon>eudicotyledons</taxon>
        <taxon>Gunneridae</taxon>
        <taxon>Pentapetalae</taxon>
        <taxon>rosids</taxon>
        <taxon>Vitales</taxon>
        <taxon>Vitaceae</taxon>
        <taxon>Viteae</taxon>
        <taxon>Vitis</taxon>
    </lineage>
</organism>
<evidence type="ECO:0000256" key="13">
    <source>
        <dbReference type="ARBA" id="ARBA00022840"/>
    </source>
</evidence>
<feature type="binding site" evidence="19">
    <location>
        <position position="1494"/>
    </location>
    <ligand>
        <name>Mg(2+)</name>
        <dbReference type="ChEBI" id="CHEBI:18420"/>
        <label>1</label>
    </ligand>
</feature>
<dbReference type="InterPro" id="IPR018109">
    <property type="entry name" value="Folylpolyglutamate_synth_CS"/>
</dbReference>
<feature type="site" description="Interaction with DNA substrate" evidence="20">
    <location>
        <position position="1708"/>
    </location>
</feature>
<gene>
    <name evidence="23" type="ordered locus">VIT_08s0007g05910</name>
</gene>
<dbReference type="InterPro" id="IPR005139">
    <property type="entry name" value="PCRF"/>
</dbReference>
<dbReference type="GO" id="GO:0005739">
    <property type="term" value="C:mitochondrion"/>
    <property type="evidence" value="ECO:0000318"/>
    <property type="project" value="GO_Central"/>
</dbReference>
<feature type="site" description="Important for catalytic activity" evidence="20">
    <location>
        <position position="1682"/>
    </location>
</feature>
<dbReference type="FunFam" id="3.60.10.10:FF:000041">
    <property type="entry name" value="DNA-(apurinic or apyrimidinic site) lyase"/>
    <property type="match status" value="1"/>
</dbReference>
<dbReference type="PROSITE" id="PS01012">
    <property type="entry name" value="FOLYLPOLYGLU_SYNT_2"/>
    <property type="match status" value="1"/>
</dbReference>
<dbReference type="ExpressionAtlas" id="F6HLM9">
    <property type="expression patterns" value="baseline and differential"/>
</dbReference>
<evidence type="ECO:0000256" key="20">
    <source>
        <dbReference type="PIRSR" id="PIRSR604808-3"/>
    </source>
</evidence>
<dbReference type="SUPFAM" id="SSF56219">
    <property type="entry name" value="DNase I-like"/>
    <property type="match status" value="1"/>
</dbReference>
<dbReference type="InterPro" id="IPR036565">
    <property type="entry name" value="Mur-like_cat_sf"/>
</dbReference>
<dbReference type="NCBIfam" id="TIGR00195">
    <property type="entry name" value="exoDNase_III"/>
    <property type="match status" value="1"/>
</dbReference>
<dbReference type="Gene3D" id="3.60.10.10">
    <property type="entry name" value="Endonuclease/exonuclease/phosphatase"/>
    <property type="match status" value="1"/>
</dbReference>
<dbReference type="eggNOG" id="KOG1075">
    <property type="taxonomic scope" value="Eukaryota"/>
</dbReference>
<evidence type="ECO:0000256" key="10">
    <source>
        <dbReference type="ARBA" id="ARBA00022723"/>
    </source>
</evidence>
<dbReference type="SUPFAM" id="SSF53244">
    <property type="entry name" value="MurD-like peptide ligases, peptide-binding domain"/>
    <property type="match status" value="1"/>
</dbReference>
<dbReference type="GO" id="GO:0006415">
    <property type="term" value="P:translational termination"/>
    <property type="evidence" value="ECO:0007669"/>
    <property type="project" value="InterPro"/>
</dbReference>
<dbReference type="PROSITE" id="PS50800">
    <property type="entry name" value="SAP"/>
    <property type="match status" value="1"/>
</dbReference>
<dbReference type="EMBL" id="FN595991">
    <property type="protein sequence ID" value="CCB55285.1"/>
    <property type="molecule type" value="Genomic_DNA"/>
</dbReference>
<dbReference type="PROSITE" id="PS00726">
    <property type="entry name" value="AP_NUCLEASE_F1_1"/>
    <property type="match status" value="1"/>
</dbReference>
<evidence type="ECO:0000256" key="21">
    <source>
        <dbReference type="SAM" id="MobiDB-lite"/>
    </source>
</evidence>
<comment type="cofactor">
    <cofactor evidence="1">
        <name>Mn(2+)</name>
        <dbReference type="ChEBI" id="CHEBI:29035"/>
    </cofactor>
</comment>
<feature type="domain" description="SAP" evidence="22">
    <location>
        <begin position="1272"/>
        <end position="1306"/>
    </location>
</feature>
<dbReference type="Gene3D" id="3.40.1190.10">
    <property type="entry name" value="Mur-like, catalytic domain"/>
    <property type="match status" value="1"/>
</dbReference>
<evidence type="ECO:0000256" key="6">
    <source>
        <dbReference type="ARBA" id="ARBA00013025"/>
    </source>
</evidence>
<keyword evidence="13" id="KW-0067">ATP-binding</keyword>
<dbReference type="eggNOG" id="KOG2525">
    <property type="taxonomic scope" value="Eukaryota"/>
</dbReference>
<dbReference type="GO" id="GO:0005829">
    <property type="term" value="C:cytosol"/>
    <property type="evidence" value="ECO:0000318"/>
    <property type="project" value="GO_Central"/>
</dbReference>
<dbReference type="InterPro" id="IPR001645">
    <property type="entry name" value="Folylpolyglutamate_synth"/>
</dbReference>
<comment type="similarity">
    <text evidence="4">Belongs to the DNA repair enzymes AP/ExoA family.</text>
</comment>
<dbReference type="Pfam" id="PF03372">
    <property type="entry name" value="Exo_endo_phos"/>
    <property type="match status" value="1"/>
</dbReference>
<dbReference type="GO" id="GO:0046901">
    <property type="term" value="P:tetrahydrofolylpolyglutamate biosynthetic process"/>
    <property type="evidence" value="ECO:0000318"/>
    <property type="project" value="GO_Central"/>
</dbReference>
<dbReference type="GO" id="GO:0006281">
    <property type="term" value="P:DNA repair"/>
    <property type="evidence" value="ECO:0007669"/>
    <property type="project" value="InterPro"/>
</dbReference>
<dbReference type="Gene3D" id="3.30.160.20">
    <property type="match status" value="1"/>
</dbReference>
<dbReference type="PaxDb" id="29760-VIT_08s0007g05910.t01"/>
<dbReference type="PANTHER" id="PTHR11136:SF5">
    <property type="entry name" value="FOLYLPOLYGLUTAMATE SYNTHASE, MITOCHONDRIAL"/>
    <property type="match status" value="1"/>
</dbReference>
<dbReference type="FunFam" id="3.90.190.20:FF:000011">
    <property type="entry name" value="Folylpolyglutamate synthase"/>
    <property type="match status" value="1"/>
</dbReference>
<dbReference type="eggNOG" id="KOG2726">
    <property type="taxonomic scope" value="Eukaryota"/>
</dbReference>
<dbReference type="NCBIfam" id="TIGR01499">
    <property type="entry name" value="folC"/>
    <property type="match status" value="1"/>
</dbReference>
<dbReference type="Gene3D" id="3.30.70.1660">
    <property type="match status" value="1"/>
</dbReference>
<dbReference type="GO" id="GO:0003677">
    <property type="term" value="F:DNA binding"/>
    <property type="evidence" value="ECO:0007669"/>
    <property type="project" value="InterPro"/>
</dbReference>
<name>F6HLM9_VITVI</name>
<evidence type="ECO:0000256" key="9">
    <source>
        <dbReference type="ARBA" id="ARBA00022598"/>
    </source>
</evidence>
<dbReference type="NCBIfam" id="TIGR00633">
    <property type="entry name" value="xth"/>
    <property type="match status" value="1"/>
</dbReference>
<keyword evidence="19" id="KW-0464">Manganese</keyword>
<dbReference type="InterPro" id="IPR004808">
    <property type="entry name" value="AP_endonuc_1"/>
</dbReference>
<dbReference type="GO" id="GO:0005737">
    <property type="term" value="C:cytoplasm"/>
    <property type="evidence" value="ECO:0000318"/>
    <property type="project" value="GO_Central"/>
</dbReference>
<evidence type="ECO:0000256" key="2">
    <source>
        <dbReference type="ARBA" id="ARBA00001944"/>
    </source>
</evidence>
<evidence type="ECO:0000256" key="19">
    <source>
        <dbReference type="PIRSR" id="PIRSR604808-2"/>
    </source>
</evidence>
<dbReference type="InterPro" id="IPR036691">
    <property type="entry name" value="Endo/exonu/phosph_ase_sf"/>
</dbReference>
<evidence type="ECO:0000256" key="15">
    <source>
        <dbReference type="ARBA" id="ARBA00030592"/>
    </source>
</evidence>
<dbReference type="InterPro" id="IPR020848">
    <property type="entry name" value="AP_endonuclease_F1_CS"/>
</dbReference>
<keyword evidence="10 19" id="KW-0479">Metal-binding</keyword>
<accession>F6HLM9</accession>
<evidence type="ECO:0000256" key="8">
    <source>
        <dbReference type="ARBA" id="ARBA00022563"/>
    </source>
</evidence>
<feature type="binding site" evidence="19">
    <location>
        <position position="1463"/>
    </location>
    <ligand>
        <name>Mg(2+)</name>
        <dbReference type="ChEBI" id="CHEBI:18420"/>
        <label>1</label>
    </ligand>
</feature>
<dbReference type="InterPro" id="IPR003034">
    <property type="entry name" value="SAP_dom"/>
</dbReference>
<evidence type="ECO:0000313" key="24">
    <source>
        <dbReference type="Proteomes" id="UP000009183"/>
    </source>
</evidence>
<feature type="active site" description="Proton donor/acceptor" evidence="18">
    <location>
        <position position="1610"/>
    </location>
</feature>
<dbReference type="CDD" id="cd09087">
    <property type="entry name" value="Ape1-like_AP-endo"/>
    <property type="match status" value="1"/>
</dbReference>
<dbReference type="SUPFAM" id="SSF75620">
    <property type="entry name" value="Release factor"/>
    <property type="match status" value="1"/>
</dbReference>
<dbReference type="PROSITE" id="PS00728">
    <property type="entry name" value="AP_NUCLEASE_F1_3"/>
    <property type="match status" value="1"/>
</dbReference>
<sequence>MAAESVTVSVQRAPFSSKWQASRRDKLHTQVRASQSMDDKNKVFKELGLFSLRKKIEGVVLQADMLAPAALELEEASRIRQEEMIRKYNLWDDVTKSNEILGKLADSSKVVDTLKDLTYKAEEAKLITQLVEMDAINHGLFEQAYNASVDVSKFLYQYEMSKLLRGQFDMEGACLTIKAGPRGIYSEIWAEQLLSMYTKWAEKQGYKGRVVEKYASKNGGIKSATIEFESEYGYGYLSGERGVHHMIRSSDDESILHETGSAVVDVIPLFLETAPDLQIDDGDLRISSPSCHGVEQGRTGHAVCIQHIPTGISVQSSGERSHFANKMRALNRLKAKLVVTAMEQGIPEVGGIKREAIADMWKQETRRHRATNPAIYRDEWRELSAKFIMDSTLRTMENLLSKLHPLAIRRGVDDSLRWKANKNGTFSVKCFYSSLSMGINHPFPVSTIWKSWAPTRASFFGWEAAWNRLLTTDRLKRFGWNIPNRCFLCKNEEESIDHLLLFCEKARMLWYLTFSLFGVQWVMHSSVKRNLLGWYGSFVGKKREKAWKTAPLCLMWTIWKERNRRAFDDVERNDQDIKSIFLYTFVNWARVYIKDHTLSLFDFVNWLATKYAKISYQTMENMKSTIECSEELPLSSSYEMAMEALSSLITSQKRGGRSSVSGKYGKLDRMSMYLKILGLEEKIAGLKIIHVAGTKGKGSTCTFCEAILRECGFRTGLFISPHLIDVRERLRIDGLDISEEKFLMHFWDCWNRLKEKVTNDLPMPPLFQFLSVLAFKIFTCEEVDVAIIEVGLGGKRDSTNVIKEPVVCGITSLGMDHTETLGDTLGKIASHKAGIFKPQIPAFTVPQLSEAMDVLQQRAHELEVPLEVAAPLDHKNLKGLKLSLSGDHQFINAGLAVSLCKCWLQSTGNWEKLLKNANQEDDLLEAFLRGLSTARLSGRAQTVYDTPLKSYNLSEATENSFGDLIFYLDGAHSPESMDVCARWFSNAVKERRNSPSSSFVKVGNMVNGYIHHKKEDTEESNKISKQILLFNCMEVRDPHILLPQLVRTCASSGTHFSKALFVPSISTYNKVTSGDSIVPLDLPARDLSWQFNLQRIWEKIIHNKDVVVDESFKMDSPRILPPFEFLYENGSSGSPSSKCLSSSAVMPSLPLTIRWLRDCVKENPSLRLQVLVTGSLHLVGDVLKLLRSFAVTPLSLRARTLVYLKARTTGSQRLVCYSSEIESSSTLTSKKVKKESSSMSSRPNTKKGVIEENASRTQSIEIQSIRDDPAKVKAMTVQELTTTLRSVGVPAKGCKRDLVLALKSFLDNKASDESSQAEEQLELNILSKRKAKNLSVEDHEQNVNIVSDASGLKQSKRRAKQSPVEAKIEVNTEIINEKEKPSIKNKEASGNKLYQGERKASSRSSIKQIAVTERIDISMNEPEPWTVLTHKKPQEGWIPYNPRTMRPPPLTGDAKFVKLMSWNVNGLRGLLKSKGFSALKLAQREDFDVLSLQETKLQEKDVEAIKQSVIEGYENSFWTCSVSKLGYSGTAIISRIKPLSVRYGLGISDHDSEGRLLTAEFESFYLLSGYVPNSGDGLKRLSYRVTQWDSALGSYMKELEKSKPVILTGDLNCAHQEIDIHDPAGNRRSAGFTDEERQSLEKNFLSKGFVDSFRKQHPGVVGYTYWGYRNGCRKSNKGWRLDYFLVSESIADKVHDSYILPDIGGSDHCPIGLVLKL</sequence>
<dbReference type="STRING" id="29760.F6HLM9"/>
<dbReference type="GO" id="GO:0005524">
    <property type="term" value="F:ATP binding"/>
    <property type="evidence" value="ECO:0007669"/>
    <property type="project" value="UniProtKB-KW"/>
</dbReference>
<feature type="region of interest" description="Disordered" evidence="21">
    <location>
        <begin position="1231"/>
        <end position="1253"/>
    </location>
</feature>
<keyword evidence="8" id="KW-0554">One-carbon metabolism</keyword>
<feature type="active site" description="Proton acceptor" evidence="18">
    <location>
        <position position="1708"/>
    </location>
</feature>
<dbReference type="SMART" id="SM00937">
    <property type="entry name" value="PCRF"/>
    <property type="match status" value="1"/>
</dbReference>
<dbReference type="SUPFAM" id="SSF53623">
    <property type="entry name" value="MurD-like peptide ligases, catalytic domain"/>
    <property type="match status" value="1"/>
</dbReference>
<evidence type="ECO:0000256" key="17">
    <source>
        <dbReference type="ARBA" id="ARBA00047493"/>
    </source>
</evidence>
<evidence type="ECO:0000256" key="11">
    <source>
        <dbReference type="ARBA" id="ARBA00022741"/>
    </source>
</evidence>
<dbReference type="Pfam" id="PF03462">
    <property type="entry name" value="PCRF"/>
    <property type="match status" value="1"/>
</dbReference>
<dbReference type="InterPro" id="IPR020847">
    <property type="entry name" value="AP_endonuclease_F1_BS"/>
</dbReference>
<dbReference type="EC" id="6.3.2.17" evidence="6"/>